<feature type="compositionally biased region" description="Pro residues" evidence="1">
    <location>
        <begin position="116"/>
        <end position="126"/>
    </location>
</feature>
<feature type="region of interest" description="Disordered" evidence="1">
    <location>
        <begin position="36"/>
        <end position="196"/>
    </location>
</feature>
<accession>A0A914HTU9</accession>
<organism evidence="2 3">
    <name type="scientific">Globodera rostochiensis</name>
    <name type="common">Golden nematode worm</name>
    <name type="synonym">Heterodera rostochiensis</name>
    <dbReference type="NCBI Taxonomy" id="31243"/>
    <lineage>
        <taxon>Eukaryota</taxon>
        <taxon>Metazoa</taxon>
        <taxon>Ecdysozoa</taxon>
        <taxon>Nematoda</taxon>
        <taxon>Chromadorea</taxon>
        <taxon>Rhabditida</taxon>
        <taxon>Tylenchina</taxon>
        <taxon>Tylenchomorpha</taxon>
        <taxon>Tylenchoidea</taxon>
        <taxon>Heteroderidae</taxon>
        <taxon>Heteroderinae</taxon>
        <taxon>Globodera</taxon>
    </lineage>
</organism>
<dbReference type="AlphaFoldDB" id="A0A914HTU9"/>
<evidence type="ECO:0000313" key="2">
    <source>
        <dbReference type="Proteomes" id="UP000887572"/>
    </source>
</evidence>
<evidence type="ECO:0000313" key="3">
    <source>
        <dbReference type="WBParaSite" id="Gr19_v10_g3714.t1"/>
    </source>
</evidence>
<reference evidence="3" key="1">
    <citation type="submission" date="2022-11" db="UniProtKB">
        <authorList>
            <consortium name="WormBaseParasite"/>
        </authorList>
    </citation>
    <scope>IDENTIFICATION</scope>
</reference>
<name>A0A914HTU9_GLORO</name>
<evidence type="ECO:0000256" key="1">
    <source>
        <dbReference type="SAM" id="MobiDB-lite"/>
    </source>
</evidence>
<sequence length="196" mass="21765">MDAAFRFFQRLHDARGGHARRAGAAAFRQLTFYKSSRTVPPPMDPRLQRQLQPAPTTLRPPATRVPPSTRPPTPAPAARPPSLFSSGLLPLPPPLVPPTRQPAVPPTRQPAVLPTRQPPVPPPPPTTTTTKTTTAVERRKQLGQRKHRKTTAKKRRLASSDDTWSEEDVKPMPLSATPQRRSVSESDDEQDEQMEH</sequence>
<dbReference type="WBParaSite" id="Gr19_v10_g3714.t1">
    <property type="protein sequence ID" value="Gr19_v10_g3714.t1"/>
    <property type="gene ID" value="Gr19_v10_g3714"/>
</dbReference>
<protein>
    <submittedName>
        <fullName evidence="3">Uncharacterized protein</fullName>
    </submittedName>
</protein>
<keyword evidence="2" id="KW-1185">Reference proteome</keyword>
<feature type="compositionally biased region" description="Low complexity" evidence="1">
    <location>
        <begin position="50"/>
        <end position="67"/>
    </location>
</feature>
<proteinExistence type="predicted"/>
<feature type="compositionally biased region" description="Pro residues" evidence="1">
    <location>
        <begin position="90"/>
        <end position="108"/>
    </location>
</feature>
<feature type="compositionally biased region" description="Basic residues" evidence="1">
    <location>
        <begin position="141"/>
        <end position="157"/>
    </location>
</feature>
<dbReference type="Proteomes" id="UP000887572">
    <property type="component" value="Unplaced"/>
</dbReference>
<feature type="compositionally biased region" description="Pro residues" evidence="1">
    <location>
        <begin position="68"/>
        <end position="79"/>
    </location>
</feature>
<feature type="compositionally biased region" description="Acidic residues" evidence="1">
    <location>
        <begin position="185"/>
        <end position="196"/>
    </location>
</feature>